<evidence type="ECO:0000313" key="2">
    <source>
        <dbReference type="EMBL" id="TNN40550.1"/>
    </source>
</evidence>
<evidence type="ECO:0000256" key="1">
    <source>
        <dbReference type="SAM" id="MobiDB-lite"/>
    </source>
</evidence>
<organism evidence="2 3">
    <name type="scientific">Liparis tanakae</name>
    <name type="common">Tanaka's snailfish</name>
    <dbReference type="NCBI Taxonomy" id="230148"/>
    <lineage>
        <taxon>Eukaryota</taxon>
        <taxon>Metazoa</taxon>
        <taxon>Chordata</taxon>
        <taxon>Craniata</taxon>
        <taxon>Vertebrata</taxon>
        <taxon>Euteleostomi</taxon>
        <taxon>Actinopterygii</taxon>
        <taxon>Neopterygii</taxon>
        <taxon>Teleostei</taxon>
        <taxon>Neoteleostei</taxon>
        <taxon>Acanthomorphata</taxon>
        <taxon>Eupercaria</taxon>
        <taxon>Perciformes</taxon>
        <taxon>Cottioidei</taxon>
        <taxon>Cottales</taxon>
        <taxon>Liparidae</taxon>
        <taxon>Liparis</taxon>
    </lineage>
</organism>
<feature type="region of interest" description="Disordered" evidence="1">
    <location>
        <begin position="100"/>
        <end position="125"/>
    </location>
</feature>
<protein>
    <submittedName>
        <fullName evidence="2">Uncharacterized protein</fullName>
    </submittedName>
</protein>
<evidence type="ECO:0000313" key="3">
    <source>
        <dbReference type="Proteomes" id="UP000314294"/>
    </source>
</evidence>
<keyword evidence="3" id="KW-1185">Reference proteome</keyword>
<name>A0A4Z2FI07_9TELE</name>
<sequence length="178" mass="19774">MMTPTETRKSSGSTDRDKLVQDQLLARLRQHLAAETNQTTSHISGEQLGAASVTSSSCTIITGVYMRADYEDRRTNLTRRPFNHLIGTCAREHSRLRVDTGLRSVSSRQGSRNTRDTREHTDLGAAVPETLSDNRLVETTRYRVQCRQAGPQSSAAGFHDVLVAVSDSDHRHRAAAER</sequence>
<gene>
    <name evidence="2" type="ORF">EYF80_049271</name>
</gene>
<reference evidence="2 3" key="1">
    <citation type="submission" date="2019-03" db="EMBL/GenBank/DDBJ databases">
        <title>First draft genome of Liparis tanakae, snailfish: a comprehensive survey of snailfish specific genes.</title>
        <authorList>
            <person name="Kim W."/>
            <person name="Song I."/>
            <person name="Jeong J.-H."/>
            <person name="Kim D."/>
            <person name="Kim S."/>
            <person name="Ryu S."/>
            <person name="Song J.Y."/>
            <person name="Lee S.K."/>
        </authorList>
    </citation>
    <scope>NUCLEOTIDE SEQUENCE [LARGE SCALE GENOMIC DNA]</scope>
    <source>
        <tissue evidence="2">Muscle</tissue>
    </source>
</reference>
<feature type="compositionally biased region" description="Basic and acidic residues" evidence="1">
    <location>
        <begin position="113"/>
        <end position="122"/>
    </location>
</feature>
<dbReference type="Proteomes" id="UP000314294">
    <property type="component" value="Unassembled WGS sequence"/>
</dbReference>
<dbReference type="AlphaFoldDB" id="A0A4Z2FI07"/>
<comment type="caution">
    <text evidence="2">The sequence shown here is derived from an EMBL/GenBank/DDBJ whole genome shotgun (WGS) entry which is preliminary data.</text>
</comment>
<proteinExistence type="predicted"/>
<dbReference type="EMBL" id="SRLO01001179">
    <property type="protein sequence ID" value="TNN40550.1"/>
    <property type="molecule type" value="Genomic_DNA"/>
</dbReference>
<feature type="compositionally biased region" description="Polar residues" evidence="1">
    <location>
        <begin position="103"/>
        <end position="112"/>
    </location>
</feature>
<accession>A0A4Z2FI07</accession>